<evidence type="ECO:0000256" key="5">
    <source>
        <dbReference type="SAM" id="Coils"/>
    </source>
</evidence>
<organism evidence="9 10">
    <name type="scientific">Pacificimonas flava</name>
    <dbReference type="NCBI Taxonomy" id="1234595"/>
    <lineage>
        <taxon>Bacteria</taxon>
        <taxon>Pseudomonadati</taxon>
        <taxon>Pseudomonadota</taxon>
        <taxon>Alphaproteobacteria</taxon>
        <taxon>Sphingomonadales</taxon>
        <taxon>Sphingosinicellaceae</taxon>
        <taxon>Pacificimonas</taxon>
    </lineage>
</organism>
<dbReference type="InterPro" id="IPR011006">
    <property type="entry name" value="CheY-like_superfamily"/>
</dbReference>
<evidence type="ECO:0000256" key="2">
    <source>
        <dbReference type="ARBA" id="ARBA00012438"/>
    </source>
</evidence>
<dbReference type="EMBL" id="NFZT01000001">
    <property type="protein sequence ID" value="OWV32509.1"/>
    <property type="molecule type" value="Genomic_DNA"/>
</dbReference>
<reference evidence="10" key="1">
    <citation type="submission" date="2017-05" db="EMBL/GenBank/DDBJ databases">
        <authorList>
            <person name="Lin X."/>
        </authorList>
    </citation>
    <scope>NUCLEOTIDE SEQUENCE [LARGE SCALE GENOMIC DNA]</scope>
    <source>
        <strain evidence="10">JLT2012</strain>
    </source>
</reference>
<dbReference type="SMART" id="SM00448">
    <property type="entry name" value="REC"/>
    <property type="match status" value="1"/>
</dbReference>
<dbReference type="SMART" id="SM00387">
    <property type="entry name" value="HATPase_c"/>
    <property type="match status" value="1"/>
</dbReference>
<dbReference type="Pfam" id="PF02518">
    <property type="entry name" value="HATPase_c"/>
    <property type="match status" value="1"/>
</dbReference>
<dbReference type="PRINTS" id="PR00344">
    <property type="entry name" value="BCTRLSENSOR"/>
</dbReference>
<feature type="transmembrane region" description="Helical" evidence="6">
    <location>
        <begin position="64"/>
        <end position="84"/>
    </location>
</feature>
<protein>
    <recommendedName>
        <fullName evidence="2">histidine kinase</fullName>
        <ecNumber evidence="2">2.7.13.3</ecNumber>
    </recommendedName>
</protein>
<keyword evidence="5" id="KW-0175">Coiled coil</keyword>
<dbReference type="SMART" id="SM00388">
    <property type="entry name" value="HisKA"/>
    <property type="match status" value="1"/>
</dbReference>
<proteinExistence type="predicted"/>
<keyword evidence="10" id="KW-1185">Reference proteome</keyword>
<keyword evidence="6" id="KW-0812">Transmembrane</keyword>
<dbReference type="OrthoDB" id="9796100at2"/>
<dbReference type="PROSITE" id="PS50109">
    <property type="entry name" value="HIS_KIN"/>
    <property type="match status" value="1"/>
</dbReference>
<evidence type="ECO:0000259" key="8">
    <source>
        <dbReference type="PROSITE" id="PS50110"/>
    </source>
</evidence>
<evidence type="ECO:0000256" key="6">
    <source>
        <dbReference type="SAM" id="Phobius"/>
    </source>
</evidence>
<keyword evidence="6" id="KW-1133">Transmembrane helix</keyword>
<dbReference type="Proteomes" id="UP000198462">
    <property type="component" value="Unassembled WGS sequence"/>
</dbReference>
<feature type="transmembrane region" description="Helical" evidence="6">
    <location>
        <begin position="28"/>
        <end position="52"/>
    </location>
</feature>
<sequence>MFDWLGALAENGLYAPHGYCLLWKPELIWTHVISDGLIALAYFSIPVALIAFIRKRQDLEFGFIFWLFALFIMACGTTHLMSIWNLWNSDYGYEAGIKAVTAVASVLTAWMVWPLLPRALAIPSPSALKEANDELTSSLLARDTALEQLREEMAERRRAEEQLVQTQKIEALGQLTGGIAHDFNNLLQAISSSVQLIERAPEDPDRVLRWSAMAREATAKAERLTAQLLTFSRVRATAIEPVELDPMLEGMQDLLERSLGPSIDLDIRSESGAVISIDRTQIELALLNLVINARDALPEGGEIRVTSDIVEVTEGPELSAGHYATVSVADNGTGIPPDILRRVFDPFFSTKEAGRGTGLGLSMVHSLLKQHGGTIEIDSEPGRGTVATMLLPLSEDEARPAASVATPDVAPDLKGLRVLVVDDDQAVRAGLVEALRMLEAEVEFAADGERGLVRLKEDEFDVLLSDYAMPGMNGAELARLAKELQPALRVVMATGFADFAEIEEKVGDRMDVLRKPFSLAALAAVLGSDRTTH</sequence>
<keyword evidence="3 4" id="KW-0597">Phosphoprotein</keyword>
<feature type="coiled-coil region" evidence="5">
    <location>
        <begin position="142"/>
        <end position="169"/>
    </location>
</feature>
<name>A0A219B3X0_9SPHN</name>
<dbReference type="InterPro" id="IPR001789">
    <property type="entry name" value="Sig_transdc_resp-reg_receiver"/>
</dbReference>
<dbReference type="EC" id="2.7.13.3" evidence="2"/>
<dbReference type="PROSITE" id="PS50110">
    <property type="entry name" value="RESPONSE_REGULATORY"/>
    <property type="match status" value="1"/>
</dbReference>
<feature type="domain" description="Histidine kinase" evidence="7">
    <location>
        <begin position="178"/>
        <end position="395"/>
    </location>
</feature>
<dbReference type="PANTHER" id="PTHR43065:SF42">
    <property type="entry name" value="TWO-COMPONENT SENSOR PPRA"/>
    <property type="match status" value="1"/>
</dbReference>
<dbReference type="InterPro" id="IPR058544">
    <property type="entry name" value="ETR1_N"/>
</dbReference>
<dbReference type="SUPFAM" id="SSF47384">
    <property type="entry name" value="Homodimeric domain of signal transducing histidine kinase"/>
    <property type="match status" value="1"/>
</dbReference>
<dbReference type="InterPro" id="IPR004358">
    <property type="entry name" value="Sig_transdc_His_kin-like_C"/>
</dbReference>
<dbReference type="Pfam" id="PF00072">
    <property type="entry name" value="Response_reg"/>
    <property type="match status" value="1"/>
</dbReference>
<evidence type="ECO:0000256" key="3">
    <source>
        <dbReference type="ARBA" id="ARBA00022553"/>
    </source>
</evidence>
<dbReference type="SUPFAM" id="SSF52172">
    <property type="entry name" value="CheY-like"/>
    <property type="match status" value="1"/>
</dbReference>
<evidence type="ECO:0000313" key="10">
    <source>
        <dbReference type="Proteomes" id="UP000198462"/>
    </source>
</evidence>
<keyword evidence="6" id="KW-0472">Membrane</keyword>
<dbReference type="InterPro" id="IPR003594">
    <property type="entry name" value="HATPase_dom"/>
</dbReference>
<evidence type="ECO:0000256" key="1">
    <source>
        <dbReference type="ARBA" id="ARBA00000085"/>
    </source>
</evidence>
<dbReference type="Pfam" id="PF25487">
    <property type="entry name" value="ETR1_N"/>
    <property type="match status" value="1"/>
</dbReference>
<dbReference type="AlphaFoldDB" id="A0A219B3X0"/>
<evidence type="ECO:0000256" key="4">
    <source>
        <dbReference type="PROSITE-ProRule" id="PRU00169"/>
    </source>
</evidence>
<dbReference type="InterPro" id="IPR003661">
    <property type="entry name" value="HisK_dim/P_dom"/>
</dbReference>
<accession>A0A219B3X0</accession>
<evidence type="ECO:0000259" key="7">
    <source>
        <dbReference type="PROSITE" id="PS50109"/>
    </source>
</evidence>
<dbReference type="Gene3D" id="1.10.287.130">
    <property type="match status" value="1"/>
</dbReference>
<dbReference type="CDD" id="cd00082">
    <property type="entry name" value="HisKA"/>
    <property type="match status" value="1"/>
</dbReference>
<dbReference type="GO" id="GO:0000155">
    <property type="term" value="F:phosphorelay sensor kinase activity"/>
    <property type="evidence" value="ECO:0007669"/>
    <property type="project" value="InterPro"/>
</dbReference>
<dbReference type="PANTHER" id="PTHR43065">
    <property type="entry name" value="SENSOR HISTIDINE KINASE"/>
    <property type="match status" value="1"/>
</dbReference>
<feature type="modified residue" description="4-aspartylphosphate" evidence="4">
    <location>
        <position position="466"/>
    </location>
</feature>
<dbReference type="Gene3D" id="3.30.565.10">
    <property type="entry name" value="Histidine kinase-like ATPase, C-terminal domain"/>
    <property type="match status" value="1"/>
</dbReference>
<comment type="caution">
    <text evidence="9">The sequence shown here is derived from an EMBL/GenBank/DDBJ whole genome shotgun (WGS) entry which is preliminary data.</text>
</comment>
<feature type="domain" description="Response regulatory" evidence="8">
    <location>
        <begin position="417"/>
        <end position="530"/>
    </location>
</feature>
<dbReference type="Gene3D" id="3.40.50.2300">
    <property type="match status" value="1"/>
</dbReference>
<dbReference type="InterPro" id="IPR036890">
    <property type="entry name" value="HATPase_C_sf"/>
</dbReference>
<comment type="catalytic activity">
    <reaction evidence="1">
        <text>ATP + protein L-histidine = ADP + protein N-phospho-L-histidine.</text>
        <dbReference type="EC" id="2.7.13.3"/>
    </reaction>
</comment>
<dbReference type="InterPro" id="IPR005467">
    <property type="entry name" value="His_kinase_dom"/>
</dbReference>
<dbReference type="InterPro" id="IPR036097">
    <property type="entry name" value="HisK_dim/P_sf"/>
</dbReference>
<evidence type="ECO:0000313" key="9">
    <source>
        <dbReference type="EMBL" id="OWV32509.1"/>
    </source>
</evidence>
<gene>
    <name evidence="9" type="ORF">B5C34_02930</name>
</gene>
<dbReference type="SUPFAM" id="SSF55874">
    <property type="entry name" value="ATPase domain of HSP90 chaperone/DNA topoisomerase II/histidine kinase"/>
    <property type="match status" value="1"/>
</dbReference>